<dbReference type="Pfam" id="PF13302">
    <property type="entry name" value="Acetyltransf_3"/>
    <property type="match status" value="1"/>
</dbReference>
<dbReference type="PANTHER" id="PTHR34822:SF1">
    <property type="entry name" value="GRPB FAMILY PROTEIN"/>
    <property type="match status" value="1"/>
</dbReference>
<dbReference type="Gene3D" id="3.30.460.10">
    <property type="entry name" value="Beta Polymerase, domain 2"/>
    <property type="match status" value="1"/>
</dbReference>
<dbReference type="InterPro" id="IPR016181">
    <property type="entry name" value="Acyl_CoA_acyltransferase"/>
</dbReference>
<evidence type="ECO:0000313" key="2">
    <source>
        <dbReference type="EMBL" id="RXZ60895.1"/>
    </source>
</evidence>
<evidence type="ECO:0000313" key="3">
    <source>
        <dbReference type="Proteomes" id="UP000291269"/>
    </source>
</evidence>
<dbReference type="EMBL" id="SDOZ01000002">
    <property type="protein sequence ID" value="RXZ60895.1"/>
    <property type="molecule type" value="Genomic_DNA"/>
</dbReference>
<dbReference type="SUPFAM" id="SSF81301">
    <property type="entry name" value="Nucleotidyltransferase"/>
    <property type="match status" value="1"/>
</dbReference>
<dbReference type="PANTHER" id="PTHR34822">
    <property type="entry name" value="GRPB DOMAIN PROTEIN (AFU_ORTHOLOGUE AFUA_1G01530)"/>
    <property type="match status" value="1"/>
</dbReference>
<organism evidence="2 3">
    <name type="scientific">Candidatus Borkfalkia ceftriaxoniphila</name>
    <dbReference type="NCBI Taxonomy" id="2508949"/>
    <lineage>
        <taxon>Bacteria</taxon>
        <taxon>Bacillati</taxon>
        <taxon>Bacillota</taxon>
        <taxon>Clostridia</taxon>
        <taxon>Christensenellales</taxon>
        <taxon>Christensenellaceae</taxon>
        <taxon>Candidatus Borkfalkia</taxon>
    </lineage>
</organism>
<proteinExistence type="predicted"/>
<reference evidence="2 3" key="1">
    <citation type="journal article" date="2019" name="Gut">
        <title>Antibiotics-induced monodominance of a novel gut bacterial order.</title>
        <authorList>
            <person name="Hildebrand F."/>
            <person name="Moitinho-Silva L."/>
            <person name="Blasche S."/>
            <person name="Jahn M.T."/>
            <person name="Gossmann T.I."/>
            <person name="Heuerta-Cepas J."/>
            <person name="Hercog R."/>
            <person name="Luetge M."/>
            <person name="Bahram M."/>
            <person name="Pryszlak A."/>
            <person name="Alves R.J."/>
            <person name="Waszak S.M."/>
            <person name="Zhu A."/>
            <person name="Ye L."/>
            <person name="Costea P.I."/>
            <person name="Aalvink S."/>
            <person name="Belzer C."/>
            <person name="Forslund S.K."/>
            <person name="Sunagawa S."/>
            <person name="Hentschel U."/>
            <person name="Merten C."/>
            <person name="Patil K.R."/>
            <person name="Benes V."/>
            <person name="Bork P."/>
        </authorList>
    </citation>
    <scope>NUCLEOTIDE SEQUENCE [LARGE SCALE GENOMIC DNA]</scope>
    <source>
        <strain evidence="2 3">HDS1380</strain>
    </source>
</reference>
<protein>
    <submittedName>
        <fullName evidence="2">GNAT family N-acetyltransferase</fullName>
    </submittedName>
</protein>
<dbReference type="Proteomes" id="UP000291269">
    <property type="component" value="Unassembled WGS sequence"/>
</dbReference>
<gene>
    <name evidence="2" type="ORF">ESZ91_00470</name>
</gene>
<dbReference type="InterPro" id="IPR007344">
    <property type="entry name" value="GrpB/CoaE"/>
</dbReference>
<accession>A0A4Q2K8G9</accession>
<evidence type="ECO:0000259" key="1">
    <source>
        <dbReference type="PROSITE" id="PS51186"/>
    </source>
</evidence>
<dbReference type="Gene3D" id="3.40.630.30">
    <property type="match status" value="1"/>
</dbReference>
<comment type="caution">
    <text evidence="2">The sequence shown here is derived from an EMBL/GenBank/DDBJ whole genome shotgun (WGS) entry which is preliminary data.</text>
</comment>
<keyword evidence="3" id="KW-1185">Reference proteome</keyword>
<name>A0A4Q2K8G9_9FIRM</name>
<dbReference type="SUPFAM" id="SSF55729">
    <property type="entry name" value="Acyl-CoA N-acyltransferases (Nat)"/>
    <property type="match status" value="1"/>
</dbReference>
<dbReference type="GO" id="GO:0016747">
    <property type="term" value="F:acyltransferase activity, transferring groups other than amino-acyl groups"/>
    <property type="evidence" value="ECO:0007669"/>
    <property type="project" value="InterPro"/>
</dbReference>
<dbReference type="AlphaFoldDB" id="A0A4Q2K8G9"/>
<dbReference type="InterPro" id="IPR000182">
    <property type="entry name" value="GNAT_dom"/>
</dbReference>
<dbReference type="PROSITE" id="PS51186">
    <property type="entry name" value="GNAT"/>
    <property type="match status" value="1"/>
</dbReference>
<feature type="domain" description="N-acetyltransferase" evidence="1">
    <location>
        <begin position="185"/>
        <end position="337"/>
    </location>
</feature>
<dbReference type="Pfam" id="PF04229">
    <property type="entry name" value="GrpB"/>
    <property type="match status" value="1"/>
</dbReference>
<dbReference type="InterPro" id="IPR043519">
    <property type="entry name" value="NT_sf"/>
</dbReference>
<dbReference type="OrthoDB" id="9799092at2"/>
<sequence length="345" mass="39438">MPQQVRVVAYDARWADEFRKESEKIKEILGGECVAVHHIGSTAVEGLQAKPIVDIMPVVKDIGKIDALYPEFEALGYECMGEFGIAGRRYFRKGGDERTHQVHIFEESNRADIGRHLAVRNYLRTHEEERRAYGELKETLARKFPRDIEKYCDGKERFVRALEQRALSWSKSELGFSLAKPSVSFAKELCKHADNPAIAANLRDLFPNPYTLRDAEGFMKFCEAEEGKSQFVRIIVVDEKPVGCLSATFGQDVSRRDAEIGYWLSENYWGHNIMPRALNRLAEEVFSETDIVRLHAVPFAFNKASCRVLEKSGFALEGRLKSSVFKKGNLYDSLLYARIKEHFCE</sequence>
<keyword evidence="2" id="KW-0808">Transferase</keyword>